<dbReference type="InterPro" id="IPR049254">
    <property type="entry name" value="Phage_tail_terminator"/>
</dbReference>
<keyword evidence="2" id="KW-1185">Reference proteome</keyword>
<dbReference type="EMBL" id="BALG01000084">
    <property type="protein sequence ID" value="GAC42278.1"/>
    <property type="molecule type" value="Genomic_DNA"/>
</dbReference>
<gene>
    <name evidence="1" type="ORF">PPOP_1635</name>
</gene>
<reference evidence="1 2" key="1">
    <citation type="submission" date="2012-10" db="EMBL/GenBank/DDBJ databases">
        <title>Draft Genome Sequence of Paenibacillus popilliae ATCC 14706T.</title>
        <authorList>
            <person name="Iiyama K."/>
            <person name="Mori K."/>
            <person name="Mon H."/>
            <person name="Chieda Y."/>
            <person name="Lee J.M."/>
            <person name="Kusakabe T."/>
            <person name="Tashiro K."/>
            <person name="Asano S."/>
            <person name="Yasunaga-Aoki C."/>
            <person name="Shimizu S."/>
        </authorList>
    </citation>
    <scope>NUCLEOTIDE SEQUENCE [LARGE SCALE GENOMIC DNA]</scope>
    <source>
        <strain evidence="1 2">ATCC 14706</strain>
    </source>
</reference>
<dbReference type="Proteomes" id="UP000029453">
    <property type="component" value="Unassembled WGS sequence"/>
</dbReference>
<organism evidence="1 2">
    <name type="scientific">Paenibacillus popilliae ATCC 14706</name>
    <dbReference type="NCBI Taxonomy" id="1212764"/>
    <lineage>
        <taxon>Bacteria</taxon>
        <taxon>Bacillati</taxon>
        <taxon>Bacillota</taxon>
        <taxon>Bacilli</taxon>
        <taxon>Bacillales</taxon>
        <taxon>Paenibacillaceae</taxon>
        <taxon>Paenibacillus</taxon>
    </lineage>
</organism>
<evidence type="ECO:0000313" key="1">
    <source>
        <dbReference type="EMBL" id="GAC42278.1"/>
    </source>
</evidence>
<sequence>MEVTINDVRYAVHNALDAAFPDIPISGEEIKQELNPPRFFVRLLEPAHTQELGRRFRRNHPFVIRYFAPDRANEDMYSMAERLMAATKWIMVGGRQCPGHGMRFQIVDEVLHFFVTYSVLVWEHQADDPKMQTLKQEGRSR</sequence>
<proteinExistence type="predicted"/>
<comment type="caution">
    <text evidence="1">The sequence shown here is derived from an EMBL/GenBank/DDBJ whole genome shotgun (WGS) entry which is preliminary data.</text>
</comment>
<dbReference type="Pfam" id="PF20765">
    <property type="entry name" value="Phage_tail_terminator_8"/>
    <property type="match status" value="1"/>
</dbReference>
<dbReference type="RefSeq" id="WP_006285691.1">
    <property type="nucleotide sequence ID" value="NZ_BALG01000084.1"/>
</dbReference>
<name>M9M4Q2_PAEPP</name>
<dbReference type="AlphaFoldDB" id="M9M4Q2"/>
<evidence type="ECO:0000313" key="2">
    <source>
        <dbReference type="Proteomes" id="UP000029453"/>
    </source>
</evidence>
<protein>
    <submittedName>
        <fullName evidence="1">Uncharacterized protein</fullName>
    </submittedName>
</protein>
<dbReference type="OrthoDB" id="2063617at2"/>
<accession>M9M4Q2</accession>